<evidence type="ECO:0000313" key="1">
    <source>
        <dbReference type="EMBL" id="KAF1760835.1"/>
    </source>
</evidence>
<proteinExistence type="predicted"/>
<dbReference type="RefSeq" id="XP_053586782.1">
    <property type="nucleotide sequence ID" value="XM_053727205.1"/>
</dbReference>
<protein>
    <submittedName>
        <fullName evidence="1">Uncharacterized protein</fullName>
    </submittedName>
</protein>
<accession>A0A6A5H1N4</accession>
<dbReference type="GeneID" id="78774836"/>
<sequence length="116" mass="12851">MLITQLTGIAWKENSLFGSRKFGVGVQLTGTWLGRQLSLLIHYHRSLTKGGATVSEVGIRGVVDTILIVRRRVGVVRDDGRSQPSFECAMKKALVEHQETGTVLCVRRVISGSSWW</sequence>
<evidence type="ECO:0000313" key="2">
    <source>
        <dbReference type="Proteomes" id="UP000483820"/>
    </source>
</evidence>
<organism evidence="1 2">
    <name type="scientific">Caenorhabditis remanei</name>
    <name type="common">Caenorhabditis vulgaris</name>
    <dbReference type="NCBI Taxonomy" id="31234"/>
    <lineage>
        <taxon>Eukaryota</taxon>
        <taxon>Metazoa</taxon>
        <taxon>Ecdysozoa</taxon>
        <taxon>Nematoda</taxon>
        <taxon>Chromadorea</taxon>
        <taxon>Rhabditida</taxon>
        <taxon>Rhabditina</taxon>
        <taxon>Rhabditomorpha</taxon>
        <taxon>Rhabditoidea</taxon>
        <taxon>Rhabditidae</taxon>
        <taxon>Peloderinae</taxon>
        <taxon>Caenorhabditis</taxon>
    </lineage>
</organism>
<name>A0A6A5H1N4_CAERE</name>
<comment type="caution">
    <text evidence="1">The sequence shown here is derived from an EMBL/GenBank/DDBJ whole genome shotgun (WGS) entry which is preliminary data.</text>
</comment>
<dbReference type="CTD" id="78774836"/>
<gene>
    <name evidence="1" type="ORF">GCK72_009085</name>
</gene>
<dbReference type="EMBL" id="WUAV01000003">
    <property type="protein sequence ID" value="KAF1760835.1"/>
    <property type="molecule type" value="Genomic_DNA"/>
</dbReference>
<dbReference type="AlphaFoldDB" id="A0A6A5H1N4"/>
<dbReference type="KEGG" id="crq:GCK72_009085"/>
<dbReference type="Proteomes" id="UP000483820">
    <property type="component" value="Chromosome III"/>
</dbReference>
<reference evidence="1 2" key="1">
    <citation type="submission" date="2019-12" db="EMBL/GenBank/DDBJ databases">
        <title>Chromosome-level assembly of the Caenorhabditis remanei genome.</title>
        <authorList>
            <person name="Teterina A.A."/>
            <person name="Willis J.H."/>
            <person name="Phillips P.C."/>
        </authorList>
    </citation>
    <scope>NUCLEOTIDE SEQUENCE [LARGE SCALE GENOMIC DNA]</scope>
    <source>
        <strain evidence="1 2">PX506</strain>
        <tissue evidence="1">Whole organism</tissue>
    </source>
</reference>